<keyword evidence="2 4" id="KW-0479">Metal-binding</keyword>
<dbReference type="InterPro" id="IPR001781">
    <property type="entry name" value="Znf_LIM"/>
</dbReference>
<dbReference type="CDD" id="cd00159">
    <property type="entry name" value="RhoGAP"/>
    <property type="match status" value="1"/>
</dbReference>
<keyword evidence="1" id="KW-0343">GTPase activation</keyword>
<accession>A0A177ERZ8</accession>
<comment type="caution">
    <text evidence="8">The sequence shown here is derived from an EMBL/GenBank/DDBJ whole genome shotgun (WGS) entry which is preliminary data.</text>
</comment>
<feature type="compositionally biased region" description="Polar residues" evidence="5">
    <location>
        <begin position="209"/>
        <end position="221"/>
    </location>
</feature>
<dbReference type="SUPFAM" id="SSF48350">
    <property type="entry name" value="GTPase activation domain, GAP"/>
    <property type="match status" value="1"/>
</dbReference>
<dbReference type="PROSITE" id="PS50023">
    <property type="entry name" value="LIM_DOMAIN_2"/>
    <property type="match status" value="1"/>
</dbReference>
<keyword evidence="9" id="KW-1185">Reference proteome</keyword>
<feature type="compositionally biased region" description="Polar residues" evidence="5">
    <location>
        <begin position="292"/>
        <end position="306"/>
    </location>
</feature>
<dbReference type="PROSITE" id="PS50238">
    <property type="entry name" value="RHOGAP"/>
    <property type="match status" value="1"/>
</dbReference>
<dbReference type="CDD" id="cd09394">
    <property type="entry name" value="LIM1_Rga"/>
    <property type="match status" value="1"/>
</dbReference>
<dbReference type="InterPro" id="IPR000198">
    <property type="entry name" value="RhoGAP_dom"/>
</dbReference>
<reference evidence="8 9" key="1">
    <citation type="submission" date="2016-03" db="EMBL/GenBank/DDBJ databases">
        <title>Draft genome sequence of the Fonsecaea monophora CBS 269.37.</title>
        <authorList>
            <person name="Bombassaro A."/>
            <person name="Vinicius W.A."/>
            <person name="De Hoog S."/>
            <person name="Sun J."/>
            <person name="Souza E.M."/>
            <person name="Raittz R.T."/>
            <person name="Costa F."/>
            <person name="Leao A.C."/>
            <person name="Tadra-Sfeir M.Z."/>
            <person name="Baura V."/>
            <person name="Balsanelli E."/>
            <person name="Pedrosa F.O."/>
            <person name="Moreno L.F."/>
            <person name="Steffens M.B."/>
            <person name="Xi L."/>
            <person name="Bocca A.L."/>
            <person name="Felipe M.S."/>
            <person name="Teixeira M."/>
            <person name="Telles Filho F.Q."/>
            <person name="Azevedo C.M."/>
            <person name="Gomes R."/>
            <person name="Vicente V.A."/>
        </authorList>
    </citation>
    <scope>NUCLEOTIDE SEQUENCE [LARGE SCALE GENOMIC DNA]</scope>
    <source>
        <strain evidence="8 9">CBS 269.37</strain>
    </source>
</reference>
<feature type="compositionally biased region" description="Basic and acidic residues" evidence="5">
    <location>
        <begin position="395"/>
        <end position="409"/>
    </location>
</feature>
<dbReference type="SMART" id="SM00132">
    <property type="entry name" value="LIM"/>
    <property type="match status" value="2"/>
</dbReference>
<keyword evidence="4" id="KW-0440">LIM domain</keyword>
<dbReference type="AlphaFoldDB" id="A0A177ERZ8"/>
<dbReference type="Gene3D" id="2.10.110.10">
    <property type="entry name" value="Cysteine Rich Protein"/>
    <property type="match status" value="2"/>
</dbReference>
<dbReference type="FunFam" id="1.10.555.10:FF:000043">
    <property type="entry name" value="Rho GTPase activator Rga"/>
    <property type="match status" value="1"/>
</dbReference>
<feature type="region of interest" description="Disordered" evidence="5">
    <location>
        <begin position="261"/>
        <end position="537"/>
    </location>
</feature>
<feature type="compositionally biased region" description="Polar residues" evidence="5">
    <location>
        <begin position="146"/>
        <end position="160"/>
    </location>
</feature>
<proteinExistence type="predicted"/>
<organism evidence="8 9">
    <name type="scientific">Fonsecaea monophora</name>
    <dbReference type="NCBI Taxonomy" id="254056"/>
    <lineage>
        <taxon>Eukaryota</taxon>
        <taxon>Fungi</taxon>
        <taxon>Dikarya</taxon>
        <taxon>Ascomycota</taxon>
        <taxon>Pezizomycotina</taxon>
        <taxon>Eurotiomycetes</taxon>
        <taxon>Chaetothyriomycetidae</taxon>
        <taxon>Chaetothyriales</taxon>
        <taxon>Herpotrichiellaceae</taxon>
        <taxon>Fonsecaea</taxon>
    </lineage>
</organism>
<feature type="compositionally biased region" description="Polar residues" evidence="5">
    <location>
        <begin position="518"/>
        <end position="532"/>
    </location>
</feature>
<feature type="compositionally biased region" description="Polar residues" evidence="5">
    <location>
        <begin position="314"/>
        <end position="337"/>
    </location>
</feature>
<feature type="compositionally biased region" description="Basic and acidic residues" evidence="5">
    <location>
        <begin position="666"/>
        <end position="680"/>
    </location>
</feature>
<evidence type="ECO:0000259" key="6">
    <source>
        <dbReference type="PROSITE" id="PS50023"/>
    </source>
</evidence>
<evidence type="ECO:0000259" key="7">
    <source>
        <dbReference type="PROSITE" id="PS50238"/>
    </source>
</evidence>
<feature type="region of interest" description="Disordered" evidence="5">
    <location>
        <begin position="571"/>
        <end position="625"/>
    </location>
</feature>
<dbReference type="Pfam" id="PF00620">
    <property type="entry name" value="RhoGAP"/>
    <property type="match status" value="1"/>
</dbReference>
<keyword evidence="3 4" id="KW-0862">Zinc</keyword>
<dbReference type="GO" id="GO:0046872">
    <property type="term" value="F:metal ion binding"/>
    <property type="evidence" value="ECO:0007669"/>
    <property type="project" value="UniProtKB-KW"/>
</dbReference>
<dbReference type="InterPro" id="IPR008936">
    <property type="entry name" value="Rho_GTPase_activation_prot"/>
</dbReference>
<feature type="compositionally biased region" description="Low complexity" evidence="5">
    <location>
        <begin position="414"/>
        <end position="425"/>
    </location>
</feature>
<dbReference type="SMART" id="SM00324">
    <property type="entry name" value="RhoGAP"/>
    <property type="match status" value="1"/>
</dbReference>
<dbReference type="GeneID" id="34606145"/>
<evidence type="ECO:0000256" key="5">
    <source>
        <dbReference type="SAM" id="MobiDB-lite"/>
    </source>
</evidence>
<feature type="compositionally biased region" description="Polar residues" evidence="5">
    <location>
        <begin position="689"/>
        <end position="702"/>
    </location>
</feature>
<evidence type="ECO:0000256" key="2">
    <source>
        <dbReference type="ARBA" id="ARBA00022723"/>
    </source>
</evidence>
<feature type="region of interest" description="Disordered" evidence="5">
    <location>
        <begin position="664"/>
        <end position="706"/>
    </location>
</feature>
<dbReference type="CDD" id="cd09395">
    <property type="entry name" value="LIM2_Rga"/>
    <property type="match status" value="1"/>
</dbReference>
<gene>
    <name evidence="8" type="ORF">AYO21_11041</name>
</gene>
<dbReference type="PANTHER" id="PTHR23176">
    <property type="entry name" value="RHO/RAC/CDC GTPASE-ACTIVATING PROTEIN"/>
    <property type="match status" value="1"/>
</dbReference>
<dbReference type="GO" id="GO:0007165">
    <property type="term" value="P:signal transduction"/>
    <property type="evidence" value="ECO:0007669"/>
    <property type="project" value="InterPro"/>
</dbReference>
<feature type="domain" description="Rho-GAP" evidence="7">
    <location>
        <begin position="1067"/>
        <end position="1255"/>
    </location>
</feature>
<dbReference type="RefSeq" id="XP_022506737.1">
    <property type="nucleotide sequence ID" value="XM_022660943.1"/>
</dbReference>
<dbReference type="InterPro" id="IPR050729">
    <property type="entry name" value="Rho-GAP"/>
</dbReference>
<feature type="compositionally biased region" description="Polar residues" evidence="5">
    <location>
        <begin position="358"/>
        <end position="369"/>
    </location>
</feature>
<evidence type="ECO:0000256" key="3">
    <source>
        <dbReference type="ARBA" id="ARBA00022833"/>
    </source>
</evidence>
<feature type="domain" description="LIM zinc-binding" evidence="6">
    <location>
        <begin position="23"/>
        <end position="85"/>
    </location>
</feature>
<dbReference type="OrthoDB" id="79452at2759"/>
<feature type="compositionally biased region" description="Basic and acidic residues" evidence="5">
    <location>
        <begin position="492"/>
        <end position="511"/>
    </location>
</feature>
<sequence>MATAMESPVAFPESPMEADDAAYPCKGCGKILEEGKAFELAGNRWHIDCFACNTCGTLLDSDANLLLLGDGSLICNNCTYSCSNCGNKIEDLAILTGDQAFCANCFKCRNCKRKIENLRYARTSQGIFCMDCHEALMARRRKRTTKNSSQRSKLSNNVQLDKSLPAIPPPEARKTAYIPESHSSPFPEVYTEPSEAGIPSVGKMVSELQGDSDSRPSTSDQNHSRGKHLASEPCGPHADPNLFLDMLTLPSTTFRNNRHSVMSQRSDLSGGAGGGGGEEFLIPLAFDPTPQPATESPSISNQTTQRSIEEKSTDYFTSKSNAASAQSHVTKSNTSSPHIAYQEKGRLPSREAVDQTRRGNLSISGSANASPYIPVEQSKRSEGSPRLSQIVHTNEVQHNDRFKLQEAPKSKKFSTSTGSRSEGSTPKADISTDPIDQLATKPLTAPDIGSPSDGDFSTPMLSNDSSPAFSGSHGSPKPAQLPATSILQNLPKRGDSLDSAKRTQNIPRKELGAAANIGTPSGGSMNSGSSTPKPVADLAKANGGKIISGPIGSPNSKGIFDAAVDDSLIHDLHNTGKTGNESFVDPRAPPLPPFDHSRSRNESFSTLQSENQRSGDGYRSPGLPRYSAGGEFTMDEDMARIMAGEEPSAHESFLRRVSNSVRHGRSYSDKTGRLSKDRWPRSPAMPISSIGQEISSPSTASPENRDELAWFKNELRRERQRTIEREKRIAELEMQLDSAANIKQVNVELKEKRSTIVVLDTQKEIVIRELEVLTEHLAAAKHSGERFDLGKLSNVVLRDFAEALEKLKDSFAPQIEASIQKRNDLVDEIANLTQMKDKSFMEFEQLSSKNAQLAELNNQLVHQIQGLYKANSGKDTDQPKSAMNGLGIYSHHKEKSNVSFDSREMRNMSADLTNIDSTSTLQGEAEPVTVLQGPQMVNIRKGQPKKFDWRKGQKVAKGVTKGLKGAFSSTQQNYSRDLQFAETGAYGSTTGPPQEYSSLPRTNPEPVKQSGFGFFSTQKVTPKSNGLYATQANASTPSLLAEAGARKEFVLYSVVLRLTLKAELFGSELEHRAEYEKTSVPAIVKRCVEEVESRGMDVEGIYRKSGGNSQVQQVKDWFENPSKDFDLSDPDLDIHAVTSGLKQYFRRLPTPLITFDVYDKLLDTTTIESKELRLDAMQRALEDLPKVHLETLEYLIRHLARVVEQEKENLMTSMNIAVVFAPTIMRPESLNRELSDTKMKNEAVMWMVENSERLFGK</sequence>
<dbReference type="GO" id="GO:0005938">
    <property type="term" value="C:cell cortex"/>
    <property type="evidence" value="ECO:0007669"/>
    <property type="project" value="UniProtKB-ARBA"/>
</dbReference>
<evidence type="ECO:0000313" key="8">
    <source>
        <dbReference type="EMBL" id="OAG34785.1"/>
    </source>
</evidence>
<feature type="compositionally biased region" description="Polar residues" evidence="5">
    <location>
        <begin position="459"/>
        <end position="473"/>
    </location>
</feature>
<dbReference type="PANTHER" id="PTHR23176:SF128">
    <property type="entry name" value="RHO GTPASE-ACTIVATING PROTEIN RGD1"/>
    <property type="match status" value="1"/>
</dbReference>
<feature type="region of interest" description="Disordered" evidence="5">
    <location>
        <begin position="141"/>
        <end position="237"/>
    </location>
</feature>
<evidence type="ECO:0000256" key="1">
    <source>
        <dbReference type="ARBA" id="ARBA00022468"/>
    </source>
</evidence>
<dbReference type="PROSITE" id="PS00478">
    <property type="entry name" value="LIM_DOMAIN_1"/>
    <property type="match status" value="1"/>
</dbReference>
<evidence type="ECO:0000313" key="9">
    <source>
        <dbReference type="Proteomes" id="UP000077002"/>
    </source>
</evidence>
<evidence type="ECO:0000256" key="4">
    <source>
        <dbReference type="PROSITE-ProRule" id="PRU00125"/>
    </source>
</evidence>
<protein>
    <submittedName>
        <fullName evidence="8">Uncharacterized protein</fullName>
    </submittedName>
</protein>
<dbReference type="Pfam" id="PF00412">
    <property type="entry name" value="LIM"/>
    <property type="match status" value="1"/>
</dbReference>
<dbReference type="Gene3D" id="1.10.555.10">
    <property type="entry name" value="Rho GTPase activation protein"/>
    <property type="match status" value="1"/>
</dbReference>
<name>A0A177ERZ8_9EURO</name>
<feature type="compositionally biased region" description="Basic and acidic residues" evidence="5">
    <location>
        <begin position="341"/>
        <end position="357"/>
    </location>
</feature>
<dbReference type="GO" id="GO:0005096">
    <property type="term" value="F:GTPase activator activity"/>
    <property type="evidence" value="ECO:0007669"/>
    <property type="project" value="UniProtKB-KW"/>
</dbReference>
<dbReference type="FunFam" id="2.10.110.10:FF:000044">
    <property type="entry name" value="Rho GTPase activator Rga"/>
    <property type="match status" value="1"/>
</dbReference>
<dbReference type="Proteomes" id="UP000077002">
    <property type="component" value="Unassembled WGS sequence"/>
</dbReference>
<feature type="compositionally biased region" description="Polar residues" evidence="5">
    <location>
        <begin position="602"/>
        <end position="614"/>
    </location>
</feature>
<dbReference type="EMBL" id="LVKK01000141">
    <property type="protein sequence ID" value="OAG34785.1"/>
    <property type="molecule type" value="Genomic_DNA"/>
</dbReference>